<accession>A0A9N8DKV3</accession>
<evidence type="ECO:0000313" key="3">
    <source>
        <dbReference type="Proteomes" id="UP001153069"/>
    </source>
</evidence>
<evidence type="ECO:0000313" key="2">
    <source>
        <dbReference type="EMBL" id="CAB9504947.1"/>
    </source>
</evidence>
<dbReference type="InterPro" id="IPR012816">
    <property type="entry name" value="NADAR"/>
</dbReference>
<comment type="caution">
    <text evidence="2">The sequence shown here is derived from an EMBL/GenBank/DDBJ whole genome shotgun (WGS) entry which is preliminary data.</text>
</comment>
<name>A0A9N8DKV3_9STRA</name>
<organism evidence="2 3">
    <name type="scientific">Seminavis robusta</name>
    <dbReference type="NCBI Taxonomy" id="568900"/>
    <lineage>
        <taxon>Eukaryota</taxon>
        <taxon>Sar</taxon>
        <taxon>Stramenopiles</taxon>
        <taxon>Ochrophyta</taxon>
        <taxon>Bacillariophyta</taxon>
        <taxon>Bacillariophyceae</taxon>
        <taxon>Bacillariophycidae</taxon>
        <taxon>Naviculales</taxon>
        <taxon>Naviculaceae</taxon>
        <taxon>Seminavis</taxon>
    </lineage>
</organism>
<gene>
    <name evidence="2" type="ORF">SEMRO_214_G088740.1</name>
</gene>
<dbReference type="InterPro" id="IPR037238">
    <property type="entry name" value="YbiA-like_sf"/>
</dbReference>
<reference evidence="2" key="1">
    <citation type="submission" date="2020-06" db="EMBL/GenBank/DDBJ databases">
        <authorList>
            <consortium name="Plant Systems Biology data submission"/>
        </authorList>
    </citation>
    <scope>NUCLEOTIDE SEQUENCE</scope>
    <source>
        <strain evidence="2">D6</strain>
    </source>
</reference>
<keyword evidence="3" id="KW-1185">Reference proteome</keyword>
<dbReference type="AlphaFoldDB" id="A0A9N8DKV3"/>
<feature type="domain" description="NADAR" evidence="1">
    <location>
        <begin position="35"/>
        <end position="129"/>
    </location>
</feature>
<evidence type="ECO:0000259" key="1">
    <source>
        <dbReference type="Pfam" id="PF08719"/>
    </source>
</evidence>
<dbReference type="Pfam" id="PF08719">
    <property type="entry name" value="NADAR"/>
    <property type="match status" value="1"/>
</dbReference>
<dbReference type="Gene3D" id="1.10.357.40">
    <property type="entry name" value="YbiA-like"/>
    <property type="match status" value="1"/>
</dbReference>
<dbReference type="SUPFAM" id="SSF143990">
    <property type="entry name" value="YbiA-like"/>
    <property type="match status" value="1"/>
</dbReference>
<dbReference type="OrthoDB" id="206452at2759"/>
<dbReference type="CDD" id="cd15457">
    <property type="entry name" value="NADAR"/>
    <property type="match status" value="1"/>
</dbReference>
<dbReference type="EMBL" id="CAICTM010000213">
    <property type="protein sequence ID" value="CAB9504947.1"/>
    <property type="molecule type" value="Genomic_DNA"/>
</dbReference>
<sequence>MGGPASAGGRTLRSTDNFLHAPIILRCVIVDEEGVEKEEEVVWRTCEHFFQASKFDPNSGGRATWDQCRAIQEISSPIGAWELGQSRKHPLRKDWEEMKGKAMYLCVRAKFDQYPEYAAELIATADPTLPNPPRPTGKG</sequence>
<protein>
    <submittedName>
        <fullName evidence="2">N-glycosidase YbiA</fullName>
    </submittedName>
</protein>
<proteinExistence type="predicted"/>
<dbReference type="Proteomes" id="UP001153069">
    <property type="component" value="Unassembled WGS sequence"/>
</dbReference>